<dbReference type="EMBL" id="ASHM01042868">
    <property type="protein sequence ID" value="PNX82865.1"/>
    <property type="molecule type" value="Genomic_DNA"/>
</dbReference>
<feature type="chain" id="PRO_5014401126" evidence="1">
    <location>
        <begin position="19"/>
        <end position="58"/>
    </location>
</feature>
<feature type="signal peptide" evidence="1">
    <location>
        <begin position="1"/>
        <end position="18"/>
    </location>
</feature>
<keyword evidence="1" id="KW-0732">Signal</keyword>
<comment type="caution">
    <text evidence="2">The sequence shown here is derived from an EMBL/GenBank/DDBJ whole genome shotgun (WGS) entry which is preliminary data.</text>
</comment>
<name>A0A2K3LWF0_TRIPR</name>
<reference evidence="2 3" key="1">
    <citation type="journal article" date="2014" name="Am. J. Bot.">
        <title>Genome assembly and annotation for red clover (Trifolium pratense; Fabaceae).</title>
        <authorList>
            <person name="Istvanek J."/>
            <person name="Jaros M."/>
            <person name="Krenek A."/>
            <person name="Repkova J."/>
        </authorList>
    </citation>
    <scope>NUCLEOTIDE SEQUENCE [LARGE SCALE GENOMIC DNA]</scope>
    <source>
        <strain evidence="3">cv. Tatra</strain>
        <tissue evidence="2">Young leaves</tissue>
    </source>
</reference>
<gene>
    <name evidence="2" type="ORF">L195_g038901</name>
</gene>
<evidence type="ECO:0000313" key="2">
    <source>
        <dbReference type="EMBL" id="PNX82865.1"/>
    </source>
</evidence>
<proteinExistence type="predicted"/>
<protein>
    <submittedName>
        <fullName evidence="2">Uncharacterized protein</fullName>
    </submittedName>
</protein>
<accession>A0A2K3LWF0</accession>
<evidence type="ECO:0000256" key="1">
    <source>
        <dbReference type="SAM" id="SignalP"/>
    </source>
</evidence>
<sequence length="58" mass="6107">AHALGKQWLLLDFIPLQAGSTIGKAPPPCGIKLRYSSQKTPAATTCAISCGRLRSPNT</sequence>
<dbReference type="AlphaFoldDB" id="A0A2K3LWF0"/>
<evidence type="ECO:0000313" key="3">
    <source>
        <dbReference type="Proteomes" id="UP000236291"/>
    </source>
</evidence>
<feature type="non-terminal residue" evidence="2">
    <location>
        <position position="1"/>
    </location>
</feature>
<dbReference type="Proteomes" id="UP000236291">
    <property type="component" value="Unassembled WGS sequence"/>
</dbReference>
<reference evidence="2 3" key="2">
    <citation type="journal article" date="2017" name="Front. Plant Sci.">
        <title>Gene Classification and Mining of Molecular Markers Useful in Red Clover (Trifolium pratense) Breeding.</title>
        <authorList>
            <person name="Istvanek J."/>
            <person name="Dluhosova J."/>
            <person name="Dluhos P."/>
            <person name="Patkova L."/>
            <person name="Nedelnik J."/>
            <person name="Repkova J."/>
        </authorList>
    </citation>
    <scope>NUCLEOTIDE SEQUENCE [LARGE SCALE GENOMIC DNA]</scope>
    <source>
        <strain evidence="3">cv. Tatra</strain>
        <tissue evidence="2">Young leaves</tissue>
    </source>
</reference>
<organism evidence="2 3">
    <name type="scientific">Trifolium pratense</name>
    <name type="common">Red clover</name>
    <dbReference type="NCBI Taxonomy" id="57577"/>
    <lineage>
        <taxon>Eukaryota</taxon>
        <taxon>Viridiplantae</taxon>
        <taxon>Streptophyta</taxon>
        <taxon>Embryophyta</taxon>
        <taxon>Tracheophyta</taxon>
        <taxon>Spermatophyta</taxon>
        <taxon>Magnoliopsida</taxon>
        <taxon>eudicotyledons</taxon>
        <taxon>Gunneridae</taxon>
        <taxon>Pentapetalae</taxon>
        <taxon>rosids</taxon>
        <taxon>fabids</taxon>
        <taxon>Fabales</taxon>
        <taxon>Fabaceae</taxon>
        <taxon>Papilionoideae</taxon>
        <taxon>50 kb inversion clade</taxon>
        <taxon>NPAAA clade</taxon>
        <taxon>Hologalegina</taxon>
        <taxon>IRL clade</taxon>
        <taxon>Trifolieae</taxon>
        <taxon>Trifolium</taxon>
    </lineage>
</organism>